<evidence type="ECO:0000313" key="6">
    <source>
        <dbReference type="EMBL" id="MBO0952347.1"/>
    </source>
</evidence>
<comment type="caution">
    <text evidence="6">The sequence shown here is derived from an EMBL/GenBank/DDBJ whole genome shotgun (WGS) entry which is preliminary data.</text>
</comment>
<dbReference type="RefSeq" id="WP_207332302.1">
    <property type="nucleotide sequence ID" value="NZ_JAFMYW010000011.1"/>
</dbReference>
<keyword evidence="3 5" id="KW-1133">Transmembrane helix</keyword>
<comment type="subcellular location">
    <subcellularLocation>
        <location evidence="1">Membrane</location>
        <topology evidence="1">Multi-pass membrane protein</topology>
    </subcellularLocation>
</comment>
<sequence>MTLRAIWLHLRLPFSIYLLPVCLFAMTLRPGITDWWRAIWVLLIIHVLVYPAANTFNSYYDKDEGSVNGLEAPPPVDRTLFWVSMGLEALALLAGAFINVQFVVFILVYGAFMKCYSHTSIRIKKRPIASWLLISTFQGGFVFLMTYMILQNVTFYDLFVTSSQIGLGLGTLISTLNILALYPVTQVYQHAEDASRGDLTISRLMGVRGTFINAWVCLLASGVGFLIFYEGTWPFFLMIALTTPGVVYLAALTYRVWQNPAAADYRAAMWMTRLTGWGMNIFFLIMLAYKS</sequence>
<feature type="transmembrane region" description="Helical" evidence="5">
    <location>
        <begin position="38"/>
        <end position="60"/>
    </location>
</feature>
<feature type="transmembrane region" description="Helical" evidence="5">
    <location>
        <begin position="269"/>
        <end position="289"/>
    </location>
</feature>
<proteinExistence type="predicted"/>
<reference evidence="6 7" key="1">
    <citation type="submission" date="2021-03" db="EMBL/GenBank/DDBJ databases">
        <title>Fibrella sp. HMF5405 genome sequencing and assembly.</title>
        <authorList>
            <person name="Kang H."/>
            <person name="Kim H."/>
            <person name="Bae S."/>
            <person name="Joh K."/>
        </authorList>
    </citation>
    <scope>NUCLEOTIDE SEQUENCE [LARGE SCALE GENOMIC DNA]</scope>
    <source>
        <strain evidence="6 7">HMF5405</strain>
    </source>
</reference>
<accession>A0ABS3JQS4</accession>
<protein>
    <submittedName>
        <fullName evidence="6">UbiA prenyltransferase family protein</fullName>
    </submittedName>
</protein>
<dbReference type="InterPro" id="IPR000537">
    <property type="entry name" value="UbiA_prenyltransferase"/>
</dbReference>
<keyword evidence="7" id="KW-1185">Reference proteome</keyword>
<keyword evidence="4 5" id="KW-0472">Membrane</keyword>
<dbReference type="EMBL" id="JAFMYW010000011">
    <property type="protein sequence ID" value="MBO0952347.1"/>
    <property type="molecule type" value="Genomic_DNA"/>
</dbReference>
<feature type="transmembrane region" description="Helical" evidence="5">
    <location>
        <begin position="205"/>
        <end position="229"/>
    </location>
</feature>
<keyword evidence="2 5" id="KW-0812">Transmembrane</keyword>
<organism evidence="6 7">
    <name type="scientific">Fibrella forsythiae</name>
    <dbReference type="NCBI Taxonomy" id="2817061"/>
    <lineage>
        <taxon>Bacteria</taxon>
        <taxon>Pseudomonadati</taxon>
        <taxon>Bacteroidota</taxon>
        <taxon>Cytophagia</taxon>
        <taxon>Cytophagales</taxon>
        <taxon>Spirosomataceae</taxon>
        <taxon>Fibrella</taxon>
    </lineage>
</organism>
<dbReference type="Pfam" id="PF01040">
    <property type="entry name" value="UbiA"/>
    <property type="match status" value="1"/>
</dbReference>
<feature type="transmembrane region" description="Helical" evidence="5">
    <location>
        <begin position="128"/>
        <end position="150"/>
    </location>
</feature>
<gene>
    <name evidence="6" type="ORF">J2I46_27435</name>
</gene>
<feature type="transmembrane region" description="Helical" evidence="5">
    <location>
        <begin position="235"/>
        <end position="257"/>
    </location>
</feature>
<feature type="transmembrane region" description="Helical" evidence="5">
    <location>
        <begin position="80"/>
        <end position="108"/>
    </location>
</feature>
<evidence type="ECO:0000256" key="4">
    <source>
        <dbReference type="ARBA" id="ARBA00023136"/>
    </source>
</evidence>
<evidence type="ECO:0000256" key="2">
    <source>
        <dbReference type="ARBA" id="ARBA00022692"/>
    </source>
</evidence>
<evidence type="ECO:0000256" key="1">
    <source>
        <dbReference type="ARBA" id="ARBA00004141"/>
    </source>
</evidence>
<feature type="transmembrane region" description="Helical" evidence="5">
    <location>
        <begin position="6"/>
        <end position="26"/>
    </location>
</feature>
<evidence type="ECO:0000256" key="3">
    <source>
        <dbReference type="ARBA" id="ARBA00022989"/>
    </source>
</evidence>
<name>A0ABS3JQS4_9BACT</name>
<evidence type="ECO:0000313" key="7">
    <source>
        <dbReference type="Proteomes" id="UP000664628"/>
    </source>
</evidence>
<feature type="transmembrane region" description="Helical" evidence="5">
    <location>
        <begin position="165"/>
        <end position="184"/>
    </location>
</feature>
<evidence type="ECO:0000256" key="5">
    <source>
        <dbReference type="SAM" id="Phobius"/>
    </source>
</evidence>
<dbReference type="Proteomes" id="UP000664628">
    <property type="component" value="Unassembled WGS sequence"/>
</dbReference>